<dbReference type="PIRSF" id="PIRSF000521">
    <property type="entry name" value="Transaminase_4ab_Lys_Orn"/>
    <property type="match status" value="1"/>
</dbReference>
<feature type="binding site" evidence="9">
    <location>
        <begin position="124"/>
        <end position="125"/>
    </location>
    <ligand>
        <name>pyridoxal 5'-phosphate</name>
        <dbReference type="ChEBI" id="CHEBI:597326"/>
    </ligand>
</feature>
<protein>
    <recommendedName>
        <fullName evidence="9">Adenosylmethionine-8-amino-7-oxononanoate aminotransferase</fullName>
        <ecNumber evidence="9">2.6.1.62</ecNumber>
    </recommendedName>
    <alternativeName>
        <fullName evidence="9">7,8-diamino-pelargonic acid aminotransferase</fullName>
        <shortName evidence="9">DAPA AT</shortName>
        <shortName evidence="9">DAPA aminotransferase</shortName>
    </alternativeName>
    <alternativeName>
        <fullName evidence="9">7,8-diaminononanoate synthase</fullName>
        <shortName evidence="9">DANS</shortName>
    </alternativeName>
    <alternativeName>
        <fullName evidence="9">Diaminopelargonic acid synthase</fullName>
    </alternativeName>
</protein>
<reference evidence="11" key="1">
    <citation type="journal article" date="2019" name="Int. J. Syst. Evol. Microbiol.">
        <title>The Global Catalogue of Microorganisms (GCM) 10K type strain sequencing project: providing services to taxonomists for standard genome sequencing and annotation.</title>
        <authorList>
            <consortium name="The Broad Institute Genomics Platform"/>
            <consortium name="The Broad Institute Genome Sequencing Center for Infectious Disease"/>
            <person name="Wu L."/>
            <person name="Ma J."/>
        </authorList>
    </citation>
    <scope>NUCLEOTIDE SEQUENCE [LARGE SCALE GENOMIC DNA]</scope>
    <source>
        <strain evidence="11">CCUG 56752</strain>
    </source>
</reference>
<feature type="site" description="Participates in the substrate recognition with KAPA and in a stacking interaction with the adenine ring of SAM" evidence="9">
    <location>
        <position position="29"/>
    </location>
</feature>
<evidence type="ECO:0000256" key="8">
    <source>
        <dbReference type="ARBA" id="ARBA00048449"/>
    </source>
</evidence>
<feature type="binding site" evidence="9">
    <location>
        <position position="313"/>
    </location>
    <ligand>
        <name>substrate</name>
    </ligand>
</feature>
<feature type="modified residue" description="N6-(pyridoxal phosphate)lysine" evidence="9">
    <location>
        <position position="279"/>
    </location>
</feature>
<dbReference type="SUPFAM" id="SSF53383">
    <property type="entry name" value="PLP-dependent transferases"/>
    <property type="match status" value="1"/>
</dbReference>
<comment type="catalytic activity">
    <reaction evidence="8 9">
        <text>(8S)-8-amino-7-oxononanoate + S-adenosyl-L-methionine = S-adenosyl-4-methylsulfanyl-2-oxobutanoate + (7R,8S)-7,8-diammoniononanoate</text>
        <dbReference type="Rhea" id="RHEA:16861"/>
        <dbReference type="ChEBI" id="CHEBI:16490"/>
        <dbReference type="ChEBI" id="CHEBI:59789"/>
        <dbReference type="ChEBI" id="CHEBI:149468"/>
        <dbReference type="ChEBI" id="CHEBI:149469"/>
        <dbReference type="EC" id="2.6.1.62"/>
    </reaction>
</comment>
<dbReference type="InterPro" id="IPR005815">
    <property type="entry name" value="BioA"/>
</dbReference>
<feature type="binding site" evidence="9">
    <location>
        <position position="64"/>
    </location>
    <ligand>
        <name>substrate</name>
    </ligand>
</feature>
<accession>A0ABW3GM09</accession>
<dbReference type="Gene3D" id="3.40.640.10">
    <property type="entry name" value="Type I PLP-dependent aspartate aminotransferase-like (Major domain)"/>
    <property type="match status" value="1"/>
</dbReference>
<comment type="subunit">
    <text evidence="9">Homodimer.</text>
</comment>
<evidence type="ECO:0000256" key="1">
    <source>
        <dbReference type="ARBA" id="ARBA00001933"/>
    </source>
</evidence>
<organism evidence="10 11">
    <name type="scientific">Psychroflexus salinarum</name>
    <dbReference type="NCBI Taxonomy" id="546024"/>
    <lineage>
        <taxon>Bacteria</taxon>
        <taxon>Pseudomonadati</taxon>
        <taxon>Bacteroidota</taxon>
        <taxon>Flavobacteriia</taxon>
        <taxon>Flavobacteriales</taxon>
        <taxon>Flavobacteriaceae</taxon>
        <taxon>Psychroflexus</taxon>
    </lineage>
</organism>
<evidence type="ECO:0000256" key="6">
    <source>
        <dbReference type="ARBA" id="ARBA00022756"/>
    </source>
</evidence>
<dbReference type="Gene3D" id="3.90.1150.10">
    <property type="entry name" value="Aspartate Aminotransferase, domain 1"/>
    <property type="match status" value="1"/>
</dbReference>
<evidence type="ECO:0000256" key="3">
    <source>
        <dbReference type="ARBA" id="ARBA00022576"/>
    </source>
</evidence>
<dbReference type="InterPro" id="IPR005814">
    <property type="entry name" value="Aminotrans_3"/>
</dbReference>
<feature type="binding site" evidence="9">
    <location>
        <begin position="314"/>
        <end position="315"/>
    </location>
    <ligand>
        <name>pyridoxal 5'-phosphate</name>
        <dbReference type="ChEBI" id="CHEBI:597326"/>
    </ligand>
</feature>
<comment type="similarity">
    <text evidence="9">Belongs to the class-III pyridoxal-phosphate-dependent aminotransferase family. BioA subfamily.</text>
</comment>
<feature type="binding site" evidence="9">
    <location>
        <position position="250"/>
    </location>
    <ligand>
        <name>pyridoxal 5'-phosphate</name>
        <dbReference type="ChEBI" id="CHEBI:597326"/>
    </ligand>
</feature>
<keyword evidence="7 9" id="KW-0663">Pyridoxal phosphate</keyword>
<dbReference type="InterPro" id="IPR015421">
    <property type="entry name" value="PyrdxlP-dep_Trfase_major"/>
</dbReference>
<comment type="pathway">
    <text evidence="2 9">Cofactor biosynthesis; biotin biosynthesis; 7,8-diaminononanoate from 8-amino-7-oxononanoate (SAM route): step 1/1.</text>
</comment>
<evidence type="ECO:0000256" key="7">
    <source>
        <dbReference type="ARBA" id="ARBA00022898"/>
    </source>
</evidence>
<comment type="cofactor">
    <cofactor evidence="1 9">
        <name>pyridoxal 5'-phosphate</name>
        <dbReference type="ChEBI" id="CHEBI:597326"/>
    </cofactor>
</comment>
<comment type="caution">
    <text evidence="9">Lacks conserved residue(s) required for the propagation of feature annotation.</text>
</comment>
<keyword evidence="4 9" id="KW-0808">Transferase</keyword>
<dbReference type="EC" id="2.6.1.62" evidence="9"/>
<dbReference type="InterPro" id="IPR015422">
    <property type="entry name" value="PyrdxlP-dep_Trfase_small"/>
</dbReference>
<comment type="subcellular location">
    <subcellularLocation>
        <location evidence="9">Cytoplasm</location>
    </subcellularLocation>
</comment>
<evidence type="ECO:0000256" key="4">
    <source>
        <dbReference type="ARBA" id="ARBA00022679"/>
    </source>
</evidence>
<keyword evidence="5 9" id="KW-0949">S-adenosyl-L-methionine</keyword>
<dbReference type="PANTHER" id="PTHR42684:SF3">
    <property type="entry name" value="ADENOSYLMETHIONINE-8-AMINO-7-OXONONANOATE AMINOTRANSFERASE"/>
    <property type="match status" value="1"/>
</dbReference>
<proteinExistence type="inferred from homology"/>
<keyword evidence="6 9" id="KW-0093">Biotin biosynthesis</keyword>
<evidence type="ECO:0000313" key="10">
    <source>
        <dbReference type="EMBL" id="MFD0931438.1"/>
    </source>
</evidence>
<keyword evidence="9" id="KW-0963">Cytoplasm</keyword>
<dbReference type="HAMAP" id="MF_00834">
    <property type="entry name" value="BioA"/>
    <property type="match status" value="1"/>
</dbReference>
<evidence type="ECO:0000313" key="11">
    <source>
        <dbReference type="Proteomes" id="UP001597049"/>
    </source>
</evidence>
<keyword evidence="11" id="KW-1185">Reference proteome</keyword>
<dbReference type="Proteomes" id="UP001597049">
    <property type="component" value="Unassembled WGS sequence"/>
</dbReference>
<dbReference type="EMBL" id="JBHTIV010000005">
    <property type="protein sequence ID" value="MFD0931438.1"/>
    <property type="molecule type" value="Genomic_DNA"/>
</dbReference>
<dbReference type="GO" id="GO:0004015">
    <property type="term" value="F:adenosylmethionine-8-amino-7-oxononanoate transaminase activity"/>
    <property type="evidence" value="ECO:0007669"/>
    <property type="project" value="UniProtKB-EC"/>
</dbReference>
<dbReference type="CDD" id="cd00610">
    <property type="entry name" value="OAT_like"/>
    <property type="match status" value="1"/>
</dbReference>
<gene>
    <name evidence="9 10" type="primary">bioA</name>
    <name evidence="10" type="ORF">ACFQ0R_02385</name>
</gene>
<dbReference type="PANTHER" id="PTHR42684">
    <property type="entry name" value="ADENOSYLMETHIONINE-8-AMINO-7-OXONONANOATE AMINOTRANSFERASE"/>
    <property type="match status" value="1"/>
</dbReference>
<dbReference type="NCBIfam" id="TIGR00508">
    <property type="entry name" value="bioA"/>
    <property type="match status" value="1"/>
</dbReference>
<comment type="function">
    <text evidence="9">Catalyzes the transfer of the alpha-amino group from S-adenosyl-L-methionine (SAM) to 7-keto-8-aminopelargonic acid (KAPA) to form 7,8-diaminopelargonic acid (DAPA). It is the only aminotransferase known to utilize SAM as an amino donor.</text>
</comment>
<keyword evidence="3 9" id="KW-0032">Aminotransferase</keyword>
<evidence type="ECO:0000256" key="2">
    <source>
        <dbReference type="ARBA" id="ARBA00005063"/>
    </source>
</evidence>
<name>A0ABW3GM09_9FLAO</name>
<dbReference type="InterPro" id="IPR015424">
    <property type="entry name" value="PyrdxlP-dep_Trfase"/>
</dbReference>
<dbReference type="RefSeq" id="WP_379656774.1">
    <property type="nucleotide sequence ID" value="NZ_JBHTIV010000005.1"/>
</dbReference>
<feature type="binding site" evidence="9">
    <location>
        <position position="279"/>
    </location>
    <ligand>
        <name>substrate</name>
    </ligand>
</feature>
<comment type="caution">
    <text evidence="10">The sequence shown here is derived from an EMBL/GenBank/DDBJ whole genome shotgun (WGS) entry which is preliminary data.</text>
</comment>
<evidence type="ECO:0000256" key="5">
    <source>
        <dbReference type="ARBA" id="ARBA00022691"/>
    </source>
</evidence>
<dbReference type="Pfam" id="PF00202">
    <property type="entry name" value="Aminotran_3"/>
    <property type="match status" value="1"/>
</dbReference>
<sequence length="440" mass="49058">MKLFGKHISLPFTNPSISKRDQKHIWHPLTQHKLNSELLAIKSASGALLTDESGKTYIDAIASWYTSMYGHCHPHIIKKVKAQMETLDQVVFSGFTHEPAVELSEKLMEILPKNQNKLFFNDNGSTATEIGIKMALQYHHNLGNNKKVMLALEDGFHGDTFGAMSVSGLSVYNGAFEDHFIEVKRLPKPDGSNNADVIALLKSILEENSIAGFIYEPLVQGAAAMQTYDLNGLDEVLKICKANDVICIADEVMTGFGKTGKHFASDYLSEKPDVMCLSKALSAGMVGMGITSCTKKIYKAFYADEVSKGLFHGHTYTGNPLACAAAIAGLELLQSQEIQESIKNIMSLNQLFADKMRKHRLIKEVRQIGVILALDLDIEMERYGNARDEMFNYFMNNGIFLRPLGKTIYILPPYVITETQLSKIYAVIEDYLEVLNKEKN</sequence>
<evidence type="ECO:0000256" key="9">
    <source>
        <dbReference type="HAMAP-Rule" id="MF_00834"/>
    </source>
</evidence>
<feature type="binding site" evidence="9">
    <location>
        <position position="402"/>
    </location>
    <ligand>
        <name>substrate</name>
    </ligand>
</feature>